<dbReference type="KEGG" id="dwu:DVJ83_16480"/>
<dbReference type="EMBL" id="CP031163">
    <property type="protein sequence ID" value="AXH00738.1"/>
    <property type="molecule type" value="Genomic_DNA"/>
</dbReference>
<name>A0A345IM15_9DEIO</name>
<evidence type="ECO:0000313" key="1">
    <source>
        <dbReference type="EMBL" id="AXH00738.1"/>
    </source>
</evidence>
<sequence length="105" mass="11597">MYAGALQPVLDWHSLFAPCLPAQLMMQPTASLMSPCSPRGSVRVGRSLCGPCMLHNDDLLPRTTAQVHECTLQRLAVNVLESGQRQVDSLVMTPCPKKKIYFVSR</sequence>
<organism evidence="1 2">
    <name type="scientific">Deinococcus wulumuqiensis</name>
    <dbReference type="NCBI Taxonomy" id="980427"/>
    <lineage>
        <taxon>Bacteria</taxon>
        <taxon>Thermotogati</taxon>
        <taxon>Deinococcota</taxon>
        <taxon>Deinococci</taxon>
        <taxon>Deinococcales</taxon>
        <taxon>Deinococcaceae</taxon>
        <taxon>Deinococcus</taxon>
    </lineage>
</organism>
<protein>
    <submittedName>
        <fullName evidence="1">Uncharacterized protein</fullName>
    </submittedName>
</protein>
<proteinExistence type="predicted"/>
<gene>
    <name evidence="1" type="ORF">DVJ83_16480</name>
</gene>
<reference evidence="1 2" key="1">
    <citation type="submission" date="2018-07" db="EMBL/GenBank/DDBJ databases">
        <title>Complete Genome and Methylome Analysis of Deinococcus wulumuqiensis NEB 479.</title>
        <authorList>
            <person name="Fomenkov A."/>
            <person name="Luyten Y."/>
            <person name="Vincze T."/>
            <person name="Anton B.P."/>
            <person name="Clark T."/>
            <person name="Roberts R.J."/>
            <person name="Morgan R.D."/>
        </authorList>
    </citation>
    <scope>NUCLEOTIDE SEQUENCE [LARGE SCALE GENOMIC DNA]</scope>
    <source>
        <strain evidence="1 2">NEB 479</strain>
        <plasmid evidence="2">Plasmid pdrdi</plasmid>
    </source>
</reference>
<dbReference type="Proteomes" id="UP000253744">
    <property type="component" value="Plasmid pDrdI"/>
</dbReference>
<geneLocation type="plasmid" evidence="2">
    <name>pdrdi</name>
</geneLocation>
<evidence type="ECO:0000313" key="2">
    <source>
        <dbReference type="Proteomes" id="UP000253744"/>
    </source>
</evidence>
<dbReference type="AlphaFoldDB" id="A0A345IM15"/>
<keyword evidence="1" id="KW-0614">Plasmid</keyword>
<accession>A0A345IM15</accession>